<sequence length="344" mass="39037">MPDKRKDSTAHEKSSSKRPKTEASQAAGDVTTEDSISYDPVHFIRSHSKNNDPADIKTQIWEVVFEPDPNSPDKTTSRVATCGGNSICIIDVNSGTVLMKYRHKELKFVINFFYFYTLAWTTLDLKGEKGGSEKTNILIRMFHPQYKVCFHEWRPVEKKTHAVNSLVFHTENPTWLFCKMIKPLVSLWDIGKPTIPSYDGVCPKQLLKLFPDYGDVYNIVWTGSNRYLLAGTAAGLVGWKIEDDQVIDNKDYKPQVIDFLMPENDRDNGENPIVDSLAVASENTIVSKCALHGLIYVWDLKSTVKKIVDVEKKAGGVIEKEVTMLAHLRWSDTDNFYMNLGTHK</sequence>
<reference evidence="4" key="1">
    <citation type="submission" date="2021-01" db="EMBL/GenBank/DDBJ databases">
        <title>Caligus Genome Assembly.</title>
        <authorList>
            <person name="Gallardo-Escarate C."/>
        </authorList>
    </citation>
    <scope>NUCLEOTIDE SEQUENCE [LARGE SCALE GENOMIC DNA]</scope>
</reference>
<dbReference type="GO" id="GO:0005664">
    <property type="term" value="C:nuclear origin of replication recognition complex"/>
    <property type="evidence" value="ECO:0007669"/>
    <property type="project" value="TreeGrafter"/>
</dbReference>
<dbReference type="Gene3D" id="2.130.10.10">
    <property type="entry name" value="YVTN repeat-like/Quinoprotein amine dehydrogenase"/>
    <property type="match status" value="1"/>
</dbReference>
<dbReference type="PANTHER" id="PTHR24370:SF10">
    <property type="entry name" value="LEUCINE-RICH REPEAT AND WD REPEAT-CONTAINING PROTEIN 1"/>
    <property type="match status" value="1"/>
</dbReference>
<evidence type="ECO:0000313" key="3">
    <source>
        <dbReference type="EMBL" id="QQP52353.1"/>
    </source>
</evidence>
<dbReference type="OrthoDB" id="7318948at2759"/>
<dbReference type="InterPro" id="IPR056160">
    <property type="entry name" value="WD_LRWD1"/>
</dbReference>
<dbReference type="AlphaFoldDB" id="A0A7T8HLS5"/>
<proteinExistence type="predicted"/>
<gene>
    <name evidence="3" type="ORF">FKW44_004481</name>
</gene>
<accession>A0A7T8HLS5</accession>
<dbReference type="InterPro" id="IPR052489">
    <property type="entry name" value="LRWD1"/>
</dbReference>
<evidence type="ECO:0000256" key="1">
    <source>
        <dbReference type="SAM" id="MobiDB-lite"/>
    </source>
</evidence>
<name>A0A7T8HLS5_CALRO</name>
<dbReference type="Pfam" id="PF23215">
    <property type="entry name" value="WD_LRWD1"/>
    <property type="match status" value="1"/>
</dbReference>
<dbReference type="EMBL" id="CP045892">
    <property type="protein sequence ID" value="QQP52353.1"/>
    <property type="molecule type" value="Genomic_DNA"/>
</dbReference>
<feature type="region of interest" description="Disordered" evidence="1">
    <location>
        <begin position="1"/>
        <end position="34"/>
    </location>
</feature>
<dbReference type="GO" id="GO:0003682">
    <property type="term" value="F:chromatin binding"/>
    <property type="evidence" value="ECO:0007669"/>
    <property type="project" value="TreeGrafter"/>
</dbReference>
<feature type="non-terminal residue" evidence="3">
    <location>
        <position position="1"/>
    </location>
</feature>
<dbReference type="SUPFAM" id="SSF50978">
    <property type="entry name" value="WD40 repeat-like"/>
    <property type="match status" value="1"/>
</dbReference>
<evidence type="ECO:0000313" key="4">
    <source>
        <dbReference type="Proteomes" id="UP000595437"/>
    </source>
</evidence>
<organism evidence="3 4">
    <name type="scientific">Caligus rogercresseyi</name>
    <name type="common">Sea louse</name>
    <dbReference type="NCBI Taxonomy" id="217165"/>
    <lineage>
        <taxon>Eukaryota</taxon>
        <taxon>Metazoa</taxon>
        <taxon>Ecdysozoa</taxon>
        <taxon>Arthropoda</taxon>
        <taxon>Crustacea</taxon>
        <taxon>Multicrustacea</taxon>
        <taxon>Hexanauplia</taxon>
        <taxon>Copepoda</taxon>
        <taxon>Siphonostomatoida</taxon>
        <taxon>Caligidae</taxon>
        <taxon>Caligus</taxon>
    </lineage>
</organism>
<evidence type="ECO:0000259" key="2">
    <source>
        <dbReference type="Pfam" id="PF23215"/>
    </source>
</evidence>
<keyword evidence="4" id="KW-1185">Reference proteome</keyword>
<dbReference type="Proteomes" id="UP000595437">
    <property type="component" value="Chromosome 3"/>
</dbReference>
<dbReference type="GO" id="GO:0071169">
    <property type="term" value="P:establishment of protein localization to chromatin"/>
    <property type="evidence" value="ECO:0007669"/>
    <property type="project" value="TreeGrafter"/>
</dbReference>
<dbReference type="GO" id="GO:0006325">
    <property type="term" value="P:chromatin organization"/>
    <property type="evidence" value="ECO:0007669"/>
    <property type="project" value="TreeGrafter"/>
</dbReference>
<feature type="compositionally biased region" description="Basic and acidic residues" evidence="1">
    <location>
        <begin position="1"/>
        <end position="21"/>
    </location>
</feature>
<dbReference type="InterPro" id="IPR015943">
    <property type="entry name" value="WD40/YVTN_repeat-like_dom_sf"/>
</dbReference>
<dbReference type="InterPro" id="IPR036322">
    <property type="entry name" value="WD40_repeat_dom_sf"/>
</dbReference>
<dbReference type="PANTHER" id="PTHR24370">
    <property type="entry name" value="OPTICIN"/>
    <property type="match status" value="1"/>
</dbReference>
<feature type="domain" description="Leucine-rich repeat and WD repeat-containing protein 1 WD" evidence="2">
    <location>
        <begin position="35"/>
        <end position="342"/>
    </location>
</feature>
<protein>
    <recommendedName>
        <fullName evidence="2">Leucine-rich repeat and WD repeat-containing protein 1 WD domain-containing protein</fullName>
    </recommendedName>
</protein>